<comment type="caution">
    <text evidence="1">The sequence shown here is derived from an EMBL/GenBank/DDBJ whole genome shotgun (WGS) entry which is preliminary data.</text>
</comment>
<evidence type="ECO:0000313" key="1">
    <source>
        <dbReference type="EMBL" id="OQE06716.1"/>
    </source>
</evidence>
<organism evidence="1 2">
    <name type="scientific">Penicillium vulpinum</name>
    <dbReference type="NCBI Taxonomy" id="29845"/>
    <lineage>
        <taxon>Eukaryota</taxon>
        <taxon>Fungi</taxon>
        <taxon>Dikarya</taxon>
        <taxon>Ascomycota</taxon>
        <taxon>Pezizomycotina</taxon>
        <taxon>Eurotiomycetes</taxon>
        <taxon>Eurotiomycetidae</taxon>
        <taxon>Eurotiales</taxon>
        <taxon>Aspergillaceae</taxon>
        <taxon>Penicillium</taxon>
    </lineage>
</organism>
<protein>
    <submittedName>
        <fullName evidence="1">Uncharacterized protein</fullName>
    </submittedName>
</protein>
<sequence length="162" mass="18766">MPYYQASVFQSSQLEHGRRFHFKEPHTSQGGWIWGSVTLPDTMDIHSDDREIIIHICNTIAAGLVTWGDRSLHGLGFNSVSFPIRIETPEQDLDELMFQVEYIALWWVPWIQSGTVTIDKHMLFVAKQPSSEREDQLLDIPLNWDQPEEMIADPWCAVTELR</sequence>
<dbReference type="OrthoDB" id="4289430at2759"/>
<dbReference type="Proteomes" id="UP000191518">
    <property type="component" value="Unassembled WGS sequence"/>
</dbReference>
<dbReference type="EMBL" id="MDYP01000017">
    <property type="protein sequence ID" value="OQE06716.1"/>
    <property type="molecule type" value="Genomic_DNA"/>
</dbReference>
<evidence type="ECO:0000313" key="2">
    <source>
        <dbReference type="Proteomes" id="UP000191518"/>
    </source>
</evidence>
<accession>A0A1V6RYM8</accession>
<keyword evidence="2" id="KW-1185">Reference proteome</keyword>
<proteinExistence type="predicted"/>
<name>A0A1V6RYM8_9EURO</name>
<gene>
    <name evidence="1" type="ORF">PENVUL_c017G03671</name>
</gene>
<dbReference type="AlphaFoldDB" id="A0A1V6RYM8"/>
<reference evidence="2" key="1">
    <citation type="journal article" date="2017" name="Nat. Microbiol.">
        <title>Global analysis of biosynthetic gene clusters reveals vast potential of secondary metabolite production in Penicillium species.</title>
        <authorList>
            <person name="Nielsen J.C."/>
            <person name="Grijseels S."/>
            <person name="Prigent S."/>
            <person name="Ji B."/>
            <person name="Dainat J."/>
            <person name="Nielsen K.F."/>
            <person name="Frisvad J.C."/>
            <person name="Workman M."/>
            <person name="Nielsen J."/>
        </authorList>
    </citation>
    <scope>NUCLEOTIDE SEQUENCE [LARGE SCALE GENOMIC DNA]</scope>
    <source>
        <strain evidence="2">IBT 29486</strain>
    </source>
</reference>